<evidence type="ECO:0000313" key="2">
    <source>
        <dbReference type="Proteomes" id="UP000807371"/>
    </source>
</evidence>
<dbReference type="EMBL" id="JACYXC010000001">
    <property type="protein sequence ID" value="MBH5333463.1"/>
    <property type="molecule type" value="Genomic_DNA"/>
</dbReference>
<evidence type="ECO:0008006" key="3">
    <source>
        <dbReference type="Google" id="ProtNLM"/>
    </source>
</evidence>
<gene>
    <name evidence="1" type="ORF">IHE55_01050</name>
</gene>
<protein>
    <recommendedName>
        <fullName evidence="3">Proline dehydrogenase</fullName>
    </recommendedName>
</protein>
<sequence>MNWLTLISTLLGAVVGVGTTLLADRARWGRERQAQTLEHRRALYGEFLTTLNLAQESLFAVSYGRHPAELTRDLAARAAFGSHQVYAVRERLVLSGCEPVVAAADAAFHRLKEFRDVVGSGAAPTSPEVMEAITAYAAELRTLRHAMRDDLGEPRLEIDISN</sequence>
<dbReference type="Proteomes" id="UP000807371">
    <property type="component" value="Unassembled WGS sequence"/>
</dbReference>
<keyword evidence="2" id="KW-1185">Reference proteome</keyword>
<accession>A0ABS0NE41</accession>
<comment type="caution">
    <text evidence="1">The sequence shown here is derived from an EMBL/GenBank/DDBJ whole genome shotgun (WGS) entry which is preliminary data.</text>
</comment>
<organism evidence="1 2">
    <name type="scientific">Streptomyces pactum</name>
    <dbReference type="NCBI Taxonomy" id="68249"/>
    <lineage>
        <taxon>Bacteria</taxon>
        <taxon>Bacillati</taxon>
        <taxon>Actinomycetota</taxon>
        <taxon>Actinomycetes</taxon>
        <taxon>Kitasatosporales</taxon>
        <taxon>Streptomycetaceae</taxon>
        <taxon>Streptomyces</taxon>
    </lineage>
</organism>
<evidence type="ECO:0000313" key="1">
    <source>
        <dbReference type="EMBL" id="MBH5333463.1"/>
    </source>
</evidence>
<proteinExistence type="predicted"/>
<name>A0ABS0NE41_9ACTN</name>
<dbReference type="RefSeq" id="WP_197987281.1">
    <property type="nucleotide sequence ID" value="NZ_JACYXC010000001.1"/>
</dbReference>
<reference evidence="1 2" key="1">
    <citation type="submission" date="2020-09" db="EMBL/GenBank/DDBJ databases">
        <title>Biosynthesis of the nuclear factor of activated T cells inhibitor NFAT-133 and its congeners in Streptomyces pactum.</title>
        <authorList>
            <person name="Zhou W."/>
            <person name="Posri P."/>
            <person name="Abugrain M.E."/>
            <person name="Weisberg A.J."/>
            <person name="Chang J.H."/>
            <person name="Mahmud T."/>
        </authorList>
    </citation>
    <scope>NUCLEOTIDE SEQUENCE [LARGE SCALE GENOMIC DNA]</scope>
    <source>
        <strain evidence="1 2">ATCC 27456</strain>
    </source>
</reference>